<accession>A0A3N5BN79</accession>
<reference evidence="8 9" key="1">
    <citation type="submission" date="2018-11" db="EMBL/GenBank/DDBJ databases">
        <title>Genomic Encyclopedia of Type Strains, Phase IV (KMG-IV): sequencing the most valuable type-strain genomes for metagenomic binning, comparative biology and taxonomic classification.</title>
        <authorList>
            <person name="Goeker M."/>
        </authorList>
    </citation>
    <scope>NUCLEOTIDE SEQUENCE [LARGE SCALE GENOMIC DNA]</scope>
    <source>
        <strain evidence="8 9">DSM 18090</strain>
    </source>
</reference>
<comment type="similarity">
    <text evidence="2">Belongs to the Orn/Lys/Arg decarboxylase class-I family.</text>
</comment>
<evidence type="ECO:0000313" key="8">
    <source>
        <dbReference type="EMBL" id="RPF51178.1"/>
    </source>
</evidence>
<evidence type="ECO:0000256" key="2">
    <source>
        <dbReference type="ARBA" id="ARBA00010671"/>
    </source>
</evidence>
<dbReference type="Gene3D" id="3.90.105.10">
    <property type="entry name" value="Molybdopterin biosynthesis moea protein, domain 2"/>
    <property type="match status" value="1"/>
</dbReference>
<dbReference type="InterPro" id="IPR015424">
    <property type="entry name" value="PyrdxlP-dep_Trfase"/>
</dbReference>
<feature type="domain" description="Orn/Lys/Arg decarboxylase C-terminal" evidence="7">
    <location>
        <begin position="393"/>
        <end position="444"/>
    </location>
</feature>
<evidence type="ECO:0000256" key="1">
    <source>
        <dbReference type="ARBA" id="ARBA00001933"/>
    </source>
</evidence>
<dbReference type="InterPro" id="IPR000310">
    <property type="entry name" value="Orn/Lys/Arg_deCO2ase_major_dom"/>
</dbReference>
<sequence length="471" mass="53113">MDQRKAPLFEALRKHVQQNPISFHVPGHKNGSVFSESSFSNLLSYDLTELPHLDDLHQPEGVILQAEQLASELYQTQYTFFLVNGSTVGNLAMVMSVCQPGDEIIVQRNSHKSVFNALELAGAKPIFVSPNYDERTERFSYLDSDVVANVIENHPHAKAVFLSYPDYFGTTYEIEPIISKAHQVGMAVLVDEAHGAHFPLSDQFPQSALELGADLVVHSAHKTLPAMTMGSFLHMNNEHVSYETVKHFLQMLQSSSPSYPIMASLDLARQYVSELSGDDFKTVVKHIESIREALNNLPSVKVMPILKGVDDPLKITLSSTPNHIKQVEKALHDHRVFPEMVEQHQLLLMVGLRLKKPNLDWILSLKDSLLLIETIDKHDTMTSVKILSKQSLEYSYQDLKRFKTSWATWEEAVGKLAAQSITPYPPGIPVLIKGERIEEDHLKAIEQAQKYHASIQYNGRNLKEGIEIYIE</sequence>
<dbReference type="InterPro" id="IPR036633">
    <property type="entry name" value="Prn/Lys/Arg_de-COase_C_sf"/>
</dbReference>
<dbReference type="InterPro" id="IPR052357">
    <property type="entry name" value="Orn_Lys_Arg_decarboxylase-I"/>
</dbReference>
<dbReference type="OrthoDB" id="9815233at2"/>
<dbReference type="EMBL" id="RKRF01000011">
    <property type="protein sequence ID" value="RPF51178.1"/>
    <property type="molecule type" value="Genomic_DNA"/>
</dbReference>
<proteinExistence type="inferred from homology"/>
<dbReference type="PANTHER" id="PTHR43277:SF3">
    <property type="entry name" value="DECARBOXYLASE, PUTATIVE-RELATED"/>
    <property type="match status" value="1"/>
</dbReference>
<name>A0A3N5BN79_9BACI</name>
<evidence type="ECO:0000256" key="5">
    <source>
        <dbReference type="ARBA" id="ARBA00023239"/>
    </source>
</evidence>
<evidence type="ECO:0000256" key="3">
    <source>
        <dbReference type="ARBA" id="ARBA00022793"/>
    </source>
</evidence>
<keyword evidence="9" id="KW-1185">Reference proteome</keyword>
<evidence type="ECO:0000259" key="7">
    <source>
        <dbReference type="Pfam" id="PF03711"/>
    </source>
</evidence>
<comment type="cofactor">
    <cofactor evidence="1">
        <name>pyridoxal 5'-phosphate</name>
        <dbReference type="ChEBI" id="CHEBI:597326"/>
    </cofactor>
</comment>
<keyword evidence="5" id="KW-0456">Lyase</keyword>
<dbReference type="PANTHER" id="PTHR43277">
    <property type="entry name" value="ARGININE DECARBOXYLASE"/>
    <property type="match status" value="1"/>
</dbReference>
<dbReference type="Proteomes" id="UP000276443">
    <property type="component" value="Unassembled WGS sequence"/>
</dbReference>
<dbReference type="Pfam" id="PF01276">
    <property type="entry name" value="OKR_DC_1"/>
    <property type="match status" value="1"/>
</dbReference>
<dbReference type="InterPro" id="IPR015421">
    <property type="entry name" value="PyrdxlP-dep_Trfase_major"/>
</dbReference>
<dbReference type="GO" id="GO:0016831">
    <property type="term" value="F:carboxy-lyase activity"/>
    <property type="evidence" value="ECO:0007669"/>
    <property type="project" value="UniProtKB-KW"/>
</dbReference>
<feature type="domain" description="Orn/Lys/Arg decarboxylases family 1 pyridoxal-P attachment site" evidence="6">
    <location>
        <begin position="7"/>
        <end position="302"/>
    </location>
</feature>
<comment type="caution">
    <text evidence="8">The sequence shown here is derived from an EMBL/GenBank/DDBJ whole genome shotgun (WGS) entry which is preliminary data.</text>
</comment>
<evidence type="ECO:0000259" key="6">
    <source>
        <dbReference type="Pfam" id="PF01276"/>
    </source>
</evidence>
<dbReference type="CDD" id="cd00615">
    <property type="entry name" value="Orn_deC_like"/>
    <property type="match status" value="1"/>
</dbReference>
<dbReference type="AlphaFoldDB" id="A0A3N5BN79"/>
<organism evidence="8 9">
    <name type="scientific">Aquisalibacillus elongatus</name>
    <dbReference type="NCBI Taxonomy" id="485577"/>
    <lineage>
        <taxon>Bacteria</taxon>
        <taxon>Bacillati</taxon>
        <taxon>Bacillota</taxon>
        <taxon>Bacilli</taxon>
        <taxon>Bacillales</taxon>
        <taxon>Bacillaceae</taxon>
        <taxon>Aquisalibacillus</taxon>
    </lineage>
</organism>
<dbReference type="Pfam" id="PF03711">
    <property type="entry name" value="OKR_DC_1_C"/>
    <property type="match status" value="1"/>
</dbReference>
<evidence type="ECO:0000313" key="9">
    <source>
        <dbReference type="Proteomes" id="UP000276443"/>
    </source>
</evidence>
<dbReference type="Gene3D" id="3.40.640.10">
    <property type="entry name" value="Type I PLP-dependent aspartate aminotransferase-like (Major domain)"/>
    <property type="match status" value="1"/>
</dbReference>
<dbReference type="RefSeq" id="WP_124222903.1">
    <property type="nucleotide sequence ID" value="NZ_RKRF01000011.1"/>
</dbReference>
<dbReference type="InterPro" id="IPR008286">
    <property type="entry name" value="Prn/Lys/Arg_de-COase_C"/>
</dbReference>
<evidence type="ECO:0000256" key="4">
    <source>
        <dbReference type="ARBA" id="ARBA00022898"/>
    </source>
</evidence>
<keyword evidence="4" id="KW-0663">Pyridoxal phosphate</keyword>
<dbReference type="SUPFAM" id="SSF55904">
    <property type="entry name" value="Ornithine decarboxylase C-terminal domain"/>
    <property type="match status" value="1"/>
</dbReference>
<keyword evidence="3" id="KW-0210">Decarboxylase</keyword>
<gene>
    <name evidence="8" type="ORF">EDC24_2448</name>
</gene>
<dbReference type="SUPFAM" id="SSF53383">
    <property type="entry name" value="PLP-dependent transferases"/>
    <property type="match status" value="1"/>
</dbReference>
<protein>
    <submittedName>
        <fullName evidence="8">Lysine decarboxylase</fullName>
    </submittedName>
</protein>